<evidence type="ECO:0000313" key="2">
    <source>
        <dbReference type="Proteomes" id="UP000607653"/>
    </source>
</evidence>
<protein>
    <submittedName>
        <fullName evidence="1">Uncharacterized protein</fullName>
    </submittedName>
</protein>
<accession>A0A822YS05</accession>
<dbReference type="AlphaFoldDB" id="A0A822YS05"/>
<reference evidence="1 2" key="1">
    <citation type="journal article" date="2020" name="Mol. Biol. Evol.">
        <title>Distinct Expression and Methylation Patterns for Genes with Different Fates following a Single Whole-Genome Duplication in Flowering Plants.</title>
        <authorList>
            <person name="Shi T."/>
            <person name="Rahmani R.S."/>
            <person name="Gugger P.F."/>
            <person name="Wang M."/>
            <person name="Li H."/>
            <person name="Zhang Y."/>
            <person name="Li Z."/>
            <person name="Wang Q."/>
            <person name="Van de Peer Y."/>
            <person name="Marchal K."/>
            <person name="Chen J."/>
        </authorList>
    </citation>
    <scope>NUCLEOTIDE SEQUENCE [LARGE SCALE GENOMIC DNA]</scope>
    <source>
        <tissue evidence="1">Leaf</tissue>
    </source>
</reference>
<dbReference type="Proteomes" id="UP000607653">
    <property type="component" value="Unassembled WGS sequence"/>
</dbReference>
<proteinExistence type="predicted"/>
<keyword evidence="2" id="KW-1185">Reference proteome</keyword>
<comment type="caution">
    <text evidence="1">The sequence shown here is derived from an EMBL/GenBank/DDBJ whole genome shotgun (WGS) entry which is preliminary data.</text>
</comment>
<sequence length="71" mass="8177">MFYHERCTSSLKRSGATAPPSIVAQTLSVFLALPNFTLRIGEEIFFPLFFPSPRFYCPFSNGLFSFYQKKK</sequence>
<gene>
    <name evidence="1" type="ORF">HUJ06_005543</name>
</gene>
<organism evidence="1 2">
    <name type="scientific">Nelumbo nucifera</name>
    <name type="common">Sacred lotus</name>
    <dbReference type="NCBI Taxonomy" id="4432"/>
    <lineage>
        <taxon>Eukaryota</taxon>
        <taxon>Viridiplantae</taxon>
        <taxon>Streptophyta</taxon>
        <taxon>Embryophyta</taxon>
        <taxon>Tracheophyta</taxon>
        <taxon>Spermatophyta</taxon>
        <taxon>Magnoliopsida</taxon>
        <taxon>Proteales</taxon>
        <taxon>Nelumbonaceae</taxon>
        <taxon>Nelumbo</taxon>
    </lineage>
</organism>
<evidence type="ECO:0000313" key="1">
    <source>
        <dbReference type="EMBL" id="DAD34903.1"/>
    </source>
</evidence>
<name>A0A822YS05_NELNU</name>
<dbReference type="EMBL" id="DUZY01000004">
    <property type="protein sequence ID" value="DAD34903.1"/>
    <property type="molecule type" value="Genomic_DNA"/>
</dbReference>